<dbReference type="GeneID" id="41970842"/>
<dbReference type="InParanoid" id="A0A507BBA0"/>
<dbReference type="Pfam" id="PF04185">
    <property type="entry name" value="Phosphoesterase"/>
    <property type="match status" value="1"/>
</dbReference>
<reference evidence="3 4" key="1">
    <citation type="submission" date="2019-06" db="EMBL/GenBank/DDBJ databases">
        <title>Draft genome sequence of the filamentous fungus Phialemoniopsis curvata isolated from diesel fuel.</title>
        <authorList>
            <person name="Varaljay V.A."/>
            <person name="Lyon W.J."/>
            <person name="Crouch A.L."/>
            <person name="Drake C.E."/>
            <person name="Hollomon J.M."/>
            <person name="Nadeau L.J."/>
            <person name="Nunn H.S."/>
            <person name="Stevenson B.S."/>
            <person name="Bojanowski C.L."/>
            <person name="Crookes-Goodson W.J."/>
        </authorList>
    </citation>
    <scope>NUCLEOTIDE SEQUENCE [LARGE SCALE GENOMIC DNA]</scope>
    <source>
        <strain evidence="3 4">D216</strain>
    </source>
</reference>
<gene>
    <name evidence="3" type="ORF">E0L32_003395</name>
</gene>
<dbReference type="InterPro" id="IPR007312">
    <property type="entry name" value="Phosphoesterase"/>
</dbReference>
<keyword evidence="1" id="KW-0378">Hydrolase</keyword>
<evidence type="ECO:0000256" key="1">
    <source>
        <dbReference type="ARBA" id="ARBA00022801"/>
    </source>
</evidence>
<evidence type="ECO:0008006" key="5">
    <source>
        <dbReference type="Google" id="ProtNLM"/>
    </source>
</evidence>
<feature type="chain" id="PRO_5021236074" description="Non-hemolytic phospholipase C" evidence="2">
    <location>
        <begin position="21"/>
        <end position="672"/>
    </location>
</feature>
<dbReference type="GO" id="GO:0042578">
    <property type="term" value="F:phosphoric ester hydrolase activity"/>
    <property type="evidence" value="ECO:0007669"/>
    <property type="project" value="UniProtKB-ARBA"/>
</dbReference>
<evidence type="ECO:0000313" key="4">
    <source>
        <dbReference type="Proteomes" id="UP000319257"/>
    </source>
</evidence>
<dbReference type="CDD" id="cd16014">
    <property type="entry name" value="PLC"/>
    <property type="match status" value="1"/>
</dbReference>
<evidence type="ECO:0000256" key="2">
    <source>
        <dbReference type="SAM" id="SignalP"/>
    </source>
</evidence>
<dbReference type="InterPro" id="IPR017850">
    <property type="entry name" value="Alkaline_phosphatase_core_sf"/>
</dbReference>
<comment type="caution">
    <text evidence="3">The sequence shown here is derived from an EMBL/GenBank/DDBJ whole genome shotgun (WGS) entry which is preliminary data.</text>
</comment>
<dbReference type="AlphaFoldDB" id="A0A507BBA0"/>
<organism evidence="3 4">
    <name type="scientific">Thyridium curvatum</name>
    <dbReference type="NCBI Taxonomy" id="1093900"/>
    <lineage>
        <taxon>Eukaryota</taxon>
        <taxon>Fungi</taxon>
        <taxon>Dikarya</taxon>
        <taxon>Ascomycota</taxon>
        <taxon>Pezizomycotina</taxon>
        <taxon>Sordariomycetes</taxon>
        <taxon>Sordariomycetidae</taxon>
        <taxon>Thyridiales</taxon>
        <taxon>Thyridiaceae</taxon>
        <taxon>Thyridium</taxon>
    </lineage>
</organism>
<sequence>MRGQVSTAAALSALFATGGAGPLKDVKHVVMFMQENRAFDHYYGTMAGVRGFMDANLQVNPDGRTVFQQLVPDYFVNKTGDIIYTNSTPEADRQLSMWYLPYKGGDWVDVMQCSGAGSNSWQANHATLNNGLNNLWATNNTWMSWAYLKRSDIPFQFALSESYTLCDMYQEGVIGATEPNRVQWMTGTINAPGGPTTPDQGGTVLDNNGTPGCEVGPGLGCYPFSWKTFPEYLEEAGVSWQVYQDRDNYGDDVLADFTQYMNAGPDSNLTIKGNSYPGLQKFYDDAMNGDLPLVSWIIGPAALSEHNPYMPKDGAWLQQQVVNAVTRGESANDTVLFIMYDETGGWGDHVIPFHSPEGTAAEWMNDPFGNSGYVYTGPGLLMASCHRYGLALTPRLFQGFRVPMHIISPWTRGQKVFTEHVDHVSQLLFVEEWLKEFGFDIRTKEMPPWRREHMANFVHAFDFEHPDYSIPALPIMPKPSQDKDGKWDGMERCMDVFGFDPKPMPPYGKENAHMDMSTLVEEGFKEVLGYLTEGRWLVFEQDGFAITNPGNDARDIVLTAATAKHESKTQRWVIHAKGGAPVDGGKGSEGTYHLNSAVDGKWMSSHTSLDKSERGAQLYTIKYMGNGNGYSLQKENGKYLGVRNGQIYISSQESAWKVYSSTDPIVDQCEAV</sequence>
<dbReference type="OrthoDB" id="5135119at2759"/>
<keyword evidence="2" id="KW-0732">Signal</keyword>
<dbReference type="RefSeq" id="XP_030998544.1">
    <property type="nucleotide sequence ID" value="XM_031137691.1"/>
</dbReference>
<dbReference type="PANTHER" id="PTHR31956">
    <property type="entry name" value="NON-SPECIFIC PHOSPHOLIPASE C4-RELATED"/>
    <property type="match status" value="1"/>
</dbReference>
<dbReference type="STRING" id="1093900.A0A507BBA0"/>
<evidence type="ECO:0000313" key="3">
    <source>
        <dbReference type="EMBL" id="TPX16833.1"/>
    </source>
</evidence>
<accession>A0A507BBA0</accession>
<feature type="signal peptide" evidence="2">
    <location>
        <begin position="1"/>
        <end position="20"/>
    </location>
</feature>
<dbReference type="Gene3D" id="3.40.720.10">
    <property type="entry name" value="Alkaline Phosphatase, subunit A"/>
    <property type="match status" value="2"/>
</dbReference>
<dbReference type="PANTHER" id="PTHR31956:SF1">
    <property type="entry name" value="NON-SPECIFIC PHOSPHOLIPASE C1"/>
    <property type="match status" value="1"/>
</dbReference>
<dbReference type="EMBL" id="SKBQ01000015">
    <property type="protein sequence ID" value="TPX16833.1"/>
    <property type="molecule type" value="Genomic_DNA"/>
</dbReference>
<proteinExistence type="predicted"/>
<name>A0A507BBA0_9PEZI</name>
<keyword evidence="4" id="KW-1185">Reference proteome</keyword>
<dbReference type="Proteomes" id="UP000319257">
    <property type="component" value="Unassembled WGS sequence"/>
</dbReference>
<protein>
    <recommendedName>
        <fullName evidence="5">Non-hemolytic phospholipase C</fullName>
    </recommendedName>
</protein>